<evidence type="ECO:0000313" key="1">
    <source>
        <dbReference type="EMBL" id="MCF6137663.1"/>
    </source>
</evidence>
<dbReference type="EMBL" id="JAKIJS010000001">
    <property type="protein sequence ID" value="MCF6137663.1"/>
    <property type="molecule type" value="Genomic_DNA"/>
</dbReference>
<comment type="caution">
    <text evidence="1">The sequence shown here is derived from an EMBL/GenBank/DDBJ whole genome shotgun (WGS) entry which is preliminary data.</text>
</comment>
<reference evidence="1 2" key="1">
    <citation type="submission" date="2022-01" db="EMBL/GenBank/DDBJ databases">
        <title>Alkalihalobacillus sp. EGI L200015, a novel bacterium isolated from a salt lake sediment.</title>
        <authorList>
            <person name="Gao L."/>
            <person name="Fang B.-Z."/>
            <person name="Li W.-J."/>
        </authorList>
    </citation>
    <scope>NUCLEOTIDE SEQUENCE [LARGE SCALE GENOMIC DNA]</scope>
    <source>
        <strain evidence="1 2">KCTC 12718</strain>
    </source>
</reference>
<keyword evidence="2" id="KW-1185">Reference proteome</keyword>
<dbReference type="InterPro" id="IPR025177">
    <property type="entry name" value="MciZ"/>
</dbReference>
<gene>
    <name evidence="1" type="ORF">L2716_07965</name>
</gene>
<accession>A0ABS9H1L2</accession>
<organism evidence="1 2">
    <name type="scientific">Pseudalkalibacillus berkeleyi</name>
    <dbReference type="NCBI Taxonomy" id="1069813"/>
    <lineage>
        <taxon>Bacteria</taxon>
        <taxon>Bacillati</taxon>
        <taxon>Bacillota</taxon>
        <taxon>Bacilli</taxon>
        <taxon>Bacillales</taxon>
        <taxon>Fictibacillaceae</taxon>
        <taxon>Pseudalkalibacillus</taxon>
    </lineage>
</organism>
<dbReference type="RefSeq" id="WP_236333438.1">
    <property type="nucleotide sequence ID" value="NZ_JAKIJS010000001.1"/>
</dbReference>
<dbReference type="Pfam" id="PF13072">
    <property type="entry name" value="MciZ"/>
    <property type="match status" value="1"/>
</dbReference>
<protein>
    <submittedName>
        <fullName evidence="1">Z-ring formation inhibitor MciZ</fullName>
    </submittedName>
</protein>
<sequence length="45" mass="5381">MKVYVQPKSVTLVGKAWEVKYMLKKYMKEYSTVQDWIDGKPRKLS</sequence>
<name>A0ABS9H1L2_9BACL</name>
<evidence type="ECO:0000313" key="2">
    <source>
        <dbReference type="Proteomes" id="UP001649381"/>
    </source>
</evidence>
<proteinExistence type="predicted"/>
<dbReference type="Proteomes" id="UP001649381">
    <property type="component" value="Unassembled WGS sequence"/>
</dbReference>